<name>A0A1J5P4U8_9ZZZZ</name>
<organism evidence="1">
    <name type="scientific">mine drainage metagenome</name>
    <dbReference type="NCBI Taxonomy" id="410659"/>
    <lineage>
        <taxon>unclassified sequences</taxon>
        <taxon>metagenomes</taxon>
        <taxon>ecological metagenomes</taxon>
    </lineage>
</organism>
<sequence>MPPFRRQPGVVEVQPADHRPDIERRLYRVELELRSRDLRAVGNDGARHDRAEQLGAGRVLQRFQSAAQGIDQAVARGFISERAAQVGVEDVIGNIDQNLVRGGADVGNRCGHG</sequence>
<proteinExistence type="predicted"/>
<protein>
    <submittedName>
        <fullName evidence="1">Uncharacterized protein</fullName>
    </submittedName>
</protein>
<comment type="caution">
    <text evidence="1">The sequence shown here is derived from an EMBL/GenBank/DDBJ whole genome shotgun (WGS) entry which is preliminary data.</text>
</comment>
<gene>
    <name evidence="1" type="ORF">GALL_518450</name>
</gene>
<dbReference type="AlphaFoldDB" id="A0A1J5P4U8"/>
<dbReference type="EMBL" id="MLJW01006498">
    <property type="protein sequence ID" value="OIQ66585.1"/>
    <property type="molecule type" value="Genomic_DNA"/>
</dbReference>
<accession>A0A1J5P4U8</accession>
<reference evidence="1" key="1">
    <citation type="submission" date="2016-10" db="EMBL/GenBank/DDBJ databases">
        <title>Sequence of Gallionella enrichment culture.</title>
        <authorList>
            <person name="Poehlein A."/>
            <person name="Muehling M."/>
            <person name="Daniel R."/>
        </authorList>
    </citation>
    <scope>NUCLEOTIDE SEQUENCE</scope>
</reference>
<evidence type="ECO:0000313" key="1">
    <source>
        <dbReference type="EMBL" id="OIQ66585.1"/>
    </source>
</evidence>